<feature type="active site" evidence="3">
    <location>
        <position position="46"/>
    </location>
</feature>
<proteinExistence type="inferred from homology"/>
<dbReference type="RefSeq" id="WP_140851989.1">
    <property type="nucleotide sequence ID" value="NZ_RCZC01000008.1"/>
</dbReference>
<evidence type="ECO:0000256" key="3">
    <source>
        <dbReference type="PIRSR" id="PIRSR016184-1"/>
    </source>
</evidence>
<keyword evidence="2" id="KW-0413">Isomerase</keyword>
<comment type="similarity">
    <text evidence="1">Belongs to the PhzF family.</text>
</comment>
<keyword evidence="5" id="KW-1185">Reference proteome</keyword>
<comment type="caution">
    <text evidence="4">The sequence shown here is derived from an EMBL/GenBank/DDBJ whole genome shotgun (WGS) entry which is preliminary data.</text>
</comment>
<sequence>MRLPIVQIDAFASEAFKGNPAAVMPLAAWLDDAVLQAIAAENNLSETAFILPDASGAADFELRWFTPTNEVVLCGHATLASGHFVLSSDPERDAVTFRTRKAGILTVTRAGDSYELALPAWAPAPKPLPHIVAGLGLDSAVETLWHPHRYALIVLEHADQIRALDPDFRLLGRPSGADPASGADAEVDVLTIVTAPGDDTDVISRVFAPGAGIDEDPVTGSAHAVMTPYWAARLGRDRFTAYQASARGGHLTCRLDGERVVLGGSCVTVMEGTFLLS</sequence>
<name>A0A502FIK5_9SPHN</name>
<evidence type="ECO:0000256" key="2">
    <source>
        <dbReference type="ARBA" id="ARBA00023235"/>
    </source>
</evidence>
<evidence type="ECO:0000256" key="1">
    <source>
        <dbReference type="ARBA" id="ARBA00008270"/>
    </source>
</evidence>
<dbReference type="Proteomes" id="UP000319931">
    <property type="component" value="Unassembled WGS sequence"/>
</dbReference>
<dbReference type="Pfam" id="PF02567">
    <property type="entry name" value="PhzC-PhzF"/>
    <property type="match status" value="1"/>
</dbReference>
<protein>
    <submittedName>
        <fullName evidence="4">PhzF family phenazine biosynthesis protein</fullName>
    </submittedName>
</protein>
<dbReference type="AlphaFoldDB" id="A0A502FIK5"/>
<dbReference type="PANTHER" id="PTHR13774:SF17">
    <property type="entry name" value="PHENAZINE BIOSYNTHESIS-LIKE DOMAIN-CONTAINING PROTEIN"/>
    <property type="match status" value="1"/>
</dbReference>
<gene>
    <name evidence="4" type="ORF">EAH76_19675</name>
</gene>
<evidence type="ECO:0000313" key="5">
    <source>
        <dbReference type="Proteomes" id="UP000319931"/>
    </source>
</evidence>
<dbReference type="PANTHER" id="PTHR13774">
    <property type="entry name" value="PHENAZINE BIOSYNTHESIS PROTEIN"/>
    <property type="match status" value="1"/>
</dbReference>
<dbReference type="InterPro" id="IPR003719">
    <property type="entry name" value="Phenazine_PhzF-like"/>
</dbReference>
<accession>A0A502FIK5</accession>
<evidence type="ECO:0000313" key="4">
    <source>
        <dbReference type="EMBL" id="TPG49046.1"/>
    </source>
</evidence>
<dbReference type="EMBL" id="RCZC01000008">
    <property type="protein sequence ID" value="TPG49046.1"/>
    <property type="molecule type" value="Genomic_DNA"/>
</dbReference>
<dbReference type="OrthoDB" id="9788221at2"/>
<dbReference type="GO" id="GO:0005737">
    <property type="term" value="C:cytoplasm"/>
    <property type="evidence" value="ECO:0007669"/>
    <property type="project" value="TreeGrafter"/>
</dbReference>
<reference evidence="4 5" key="1">
    <citation type="journal article" date="2019" name="Environ. Microbiol.">
        <title>Species interactions and distinct microbial communities in high Arctic permafrost affected cryosols are associated with the CH4 and CO2 gas fluxes.</title>
        <authorList>
            <person name="Altshuler I."/>
            <person name="Hamel J."/>
            <person name="Turney S."/>
            <person name="Magnuson E."/>
            <person name="Levesque R."/>
            <person name="Greer C."/>
            <person name="Whyte L.G."/>
        </authorList>
    </citation>
    <scope>NUCLEOTIDE SEQUENCE [LARGE SCALE GENOMIC DNA]</scope>
    <source>
        <strain evidence="4 5">E6.1</strain>
    </source>
</reference>
<dbReference type="PIRSF" id="PIRSF016184">
    <property type="entry name" value="PhzC_PhzF"/>
    <property type="match status" value="1"/>
</dbReference>
<dbReference type="Gene3D" id="3.10.310.10">
    <property type="entry name" value="Diaminopimelate Epimerase, Chain A, domain 1"/>
    <property type="match status" value="2"/>
</dbReference>
<dbReference type="GO" id="GO:0016853">
    <property type="term" value="F:isomerase activity"/>
    <property type="evidence" value="ECO:0007669"/>
    <property type="project" value="UniProtKB-KW"/>
</dbReference>
<dbReference type="NCBIfam" id="TIGR00654">
    <property type="entry name" value="PhzF_family"/>
    <property type="match status" value="1"/>
</dbReference>
<dbReference type="SUPFAM" id="SSF54506">
    <property type="entry name" value="Diaminopimelate epimerase-like"/>
    <property type="match status" value="1"/>
</dbReference>
<organism evidence="4 5">
    <name type="scientific">Sphingomonas glacialis</name>
    <dbReference type="NCBI Taxonomy" id="658225"/>
    <lineage>
        <taxon>Bacteria</taxon>
        <taxon>Pseudomonadati</taxon>
        <taxon>Pseudomonadota</taxon>
        <taxon>Alphaproteobacteria</taxon>
        <taxon>Sphingomonadales</taxon>
        <taxon>Sphingomonadaceae</taxon>
        <taxon>Sphingomonas</taxon>
    </lineage>
</organism>